<dbReference type="GO" id="GO:0005737">
    <property type="term" value="C:cytoplasm"/>
    <property type="evidence" value="ECO:0007669"/>
    <property type="project" value="InterPro"/>
</dbReference>
<proteinExistence type="predicted"/>
<name>A0AA37RWH9_9GAMM</name>
<dbReference type="Pfam" id="PF00300">
    <property type="entry name" value="His_Phos_1"/>
    <property type="match status" value="1"/>
</dbReference>
<comment type="caution">
    <text evidence="1">The sequence shown here is derived from an EMBL/GenBank/DDBJ whole genome shotgun (WGS) entry which is preliminary data.</text>
</comment>
<protein>
    <submittedName>
        <fullName evidence="1">Phosphohistidine phosphatase SixA</fullName>
    </submittedName>
</protein>
<organism evidence="1 2">
    <name type="scientific">Paraferrimonas sedimenticola</name>
    <dbReference type="NCBI Taxonomy" id="375674"/>
    <lineage>
        <taxon>Bacteria</taxon>
        <taxon>Pseudomonadati</taxon>
        <taxon>Pseudomonadota</taxon>
        <taxon>Gammaproteobacteria</taxon>
        <taxon>Alteromonadales</taxon>
        <taxon>Ferrimonadaceae</taxon>
        <taxon>Paraferrimonas</taxon>
    </lineage>
</organism>
<dbReference type="Proteomes" id="UP001161422">
    <property type="component" value="Unassembled WGS sequence"/>
</dbReference>
<dbReference type="EMBL" id="BSNC01000005">
    <property type="protein sequence ID" value="GLP96589.1"/>
    <property type="molecule type" value="Genomic_DNA"/>
</dbReference>
<dbReference type="CDD" id="cd07067">
    <property type="entry name" value="HP_PGM_like"/>
    <property type="match status" value="1"/>
</dbReference>
<reference evidence="1" key="1">
    <citation type="journal article" date="2014" name="Int. J. Syst. Evol. Microbiol.">
        <title>Complete genome sequence of Corynebacterium casei LMG S-19264T (=DSM 44701T), isolated from a smear-ripened cheese.</title>
        <authorList>
            <consortium name="US DOE Joint Genome Institute (JGI-PGF)"/>
            <person name="Walter F."/>
            <person name="Albersmeier A."/>
            <person name="Kalinowski J."/>
            <person name="Ruckert C."/>
        </authorList>
    </citation>
    <scope>NUCLEOTIDE SEQUENCE</scope>
    <source>
        <strain evidence="1">NBRC 101628</strain>
    </source>
</reference>
<keyword evidence="2" id="KW-1185">Reference proteome</keyword>
<sequence length="150" mass="16145">MRHGDAAFDACKDSERQLSLQGRREAQKTGQILAGETAQVDLVLVSPYLRAQQTWQLVRYEINPPGKIVVLDELTPESDPALTASLISAMAEVQQAKTVLVVAHMPLLGYLCTEFVAGIEPPLFATAGLAKINGMDNGQLVSMTAPQNAI</sequence>
<accession>A0AA37RWH9</accession>
<dbReference type="SUPFAM" id="SSF53254">
    <property type="entry name" value="Phosphoglycerate mutase-like"/>
    <property type="match status" value="1"/>
</dbReference>
<dbReference type="InterPro" id="IPR013078">
    <property type="entry name" value="His_Pase_superF_clade-1"/>
</dbReference>
<dbReference type="Gene3D" id="3.40.50.1240">
    <property type="entry name" value="Phosphoglycerate mutase-like"/>
    <property type="match status" value="1"/>
</dbReference>
<gene>
    <name evidence="1" type="primary">sixA</name>
    <name evidence="1" type="ORF">GCM10007895_18950</name>
</gene>
<dbReference type="NCBIfam" id="TIGR00249">
    <property type="entry name" value="sixA"/>
    <property type="match status" value="1"/>
</dbReference>
<dbReference type="GO" id="GO:0101006">
    <property type="term" value="F:protein histidine phosphatase activity"/>
    <property type="evidence" value="ECO:0007669"/>
    <property type="project" value="InterPro"/>
</dbReference>
<reference evidence="1" key="2">
    <citation type="submission" date="2023-01" db="EMBL/GenBank/DDBJ databases">
        <title>Draft genome sequence of Paraferrimonas sedimenticola strain NBRC 101628.</title>
        <authorList>
            <person name="Sun Q."/>
            <person name="Mori K."/>
        </authorList>
    </citation>
    <scope>NUCLEOTIDE SEQUENCE</scope>
    <source>
        <strain evidence="1">NBRC 101628</strain>
    </source>
</reference>
<evidence type="ECO:0000313" key="2">
    <source>
        <dbReference type="Proteomes" id="UP001161422"/>
    </source>
</evidence>
<dbReference type="AlphaFoldDB" id="A0AA37RWH9"/>
<dbReference type="InterPro" id="IPR029033">
    <property type="entry name" value="His_PPase_superfam"/>
</dbReference>
<dbReference type="InterPro" id="IPR004449">
    <property type="entry name" value="SixA"/>
</dbReference>
<evidence type="ECO:0000313" key="1">
    <source>
        <dbReference type="EMBL" id="GLP96589.1"/>
    </source>
</evidence>